<evidence type="ECO:0000259" key="2">
    <source>
        <dbReference type="Pfam" id="PF04782"/>
    </source>
</evidence>
<evidence type="ECO:0000256" key="1">
    <source>
        <dbReference type="SAM" id="MobiDB-lite"/>
    </source>
</evidence>
<dbReference type="PANTHER" id="PTHR21450">
    <property type="entry name" value="PROTEIN ALTERED PHOSPHATE STARVATION RESPONSE 1"/>
    <property type="match status" value="1"/>
</dbReference>
<evidence type="ECO:0000313" key="5">
    <source>
        <dbReference type="Proteomes" id="UP000467840"/>
    </source>
</evidence>
<feature type="region of interest" description="Disordered" evidence="1">
    <location>
        <begin position="105"/>
        <end position="128"/>
    </location>
</feature>
<proteinExistence type="predicted"/>
<protein>
    <recommendedName>
        <fullName evidence="6">DUF632 domain-containing protein</fullName>
    </recommendedName>
</protein>
<gene>
    <name evidence="4" type="ORF">GH714_029128</name>
</gene>
<name>A0A6A6N917_HEVBR</name>
<dbReference type="Pfam" id="PF04783">
    <property type="entry name" value="DUF630"/>
    <property type="match status" value="1"/>
</dbReference>
<evidence type="ECO:0000259" key="3">
    <source>
        <dbReference type="Pfam" id="PF04783"/>
    </source>
</evidence>
<feature type="compositionally biased region" description="Acidic residues" evidence="1">
    <location>
        <begin position="115"/>
        <end position="127"/>
    </location>
</feature>
<dbReference type="Pfam" id="PF04782">
    <property type="entry name" value="DUF632"/>
    <property type="match status" value="1"/>
</dbReference>
<feature type="domain" description="DUF632" evidence="2">
    <location>
        <begin position="341"/>
        <end position="529"/>
    </location>
</feature>
<evidence type="ECO:0008006" key="6">
    <source>
        <dbReference type="Google" id="ProtNLM"/>
    </source>
</evidence>
<dbReference type="InterPro" id="IPR006868">
    <property type="entry name" value="DUF630"/>
</dbReference>
<dbReference type="Proteomes" id="UP000467840">
    <property type="component" value="Chromosome 11"/>
</dbReference>
<feature type="region of interest" description="Disordered" evidence="1">
    <location>
        <begin position="178"/>
        <end position="199"/>
    </location>
</feature>
<reference evidence="4 5" key="1">
    <citation type="journal article" date="2020" name="Mol. Plant">
        <title>The Chromosome-Based Rubber Tree Genome Provides New Insights into Spurge Genome Evolution and Rubber Biosynthesis.</title>
        <authorList>
            <person name="Liu J."/>
            <person name="Shi C."/>
            <person name="Shi C.C."/>
            <person name="Li W."/>
            <person name="Zhang Q.J."/>
            <person name="Zhang Y."/>
            <person name="Li K."/>
            <person name="Lu H.F."/>
            <person name="Shi C."/>
            <person name="Zhu S.T."/>
            <person name="Xiao Z.Y."/>
            <person name="Nan H."/>
            <person name="Yue Y."/>
            <person name="Zhu X.G."/>
            <person name="Wu Y."/>
            <person name="Hong X.N."/>
            <person name="Fan G.Y."/>
            <person name="Tong Y."/>
            <person name="Zhang D."/>
            <person name="Mao C.L."/>
            <person name="Liu Y.L."/>
            <person name="Hao S.J."/>
            <person name="Liu W.Q."/>
            <person name="Lv M.Q."/>
            <person name="Zhang H.B."/>
            <person name="Liu Y."/>
            <person name="Hu-Tang G.R."/>
            <person name="Wang J.P."/>
            <person name="Wang J.H."/>
            <person name="Sun Y.H."/>
            <person name="Ni S.B."/>
            <person name="Chen W.B."/>
            <person name="Zhang X.C."/>
            <person name="Jiao Y.N."/>
            <person name="Eichler E.E."/>
            <person name="Li G.H."/>
            <person name="Liu X."/>
            <person name="Gao L.Z."/>
        </authorList>
    </citation>
    <scope>NUCLEOTIDE SEQUENCE [LARGE SCALE GENOMIC DNA]</scope>
    <source>
        <strain evidence="5">cv. GT1</strain>
        <tissue evidence="4">Leaf</tissue>
    </source>
</reference>
<sequence length="675" mass="76214">MGCVASKLEEEEEVVSICREKKAAKTSCKRRYALAEAHCRYFQSLYAVAATIKLFVARHSSPTSPFLITFPPPLSPTEQNVITNPIFLQQEPSESTTPHEAIACESCGSSTTSDSSEEETKEEEQREEQDFGYFYMQTQSPQTDFGWDFFNPFDTMRPEIVSGYGRSSDDDLRVVREEEGIPELEEEGDREGEDEEEDNGKAVVIEEKGKTEIEERGTGEVKVVDEVANRSQSERKGLTVIDTPERGNSRKLIQAITWHRSTSSSKPSSCKSVVASSSKSSSTWTEYKNDLFDEYGGMDAGSHSLTLGSCMLGKRSSMKKSSVFSVSMKAWLCGGKSHVVDVRGDDELAMDKTRAAVKDLHARILVAIRSAESISKRIEKLRDEELQPQIVELLKGLTHAWKIMLESHETQNKILFEVKSFACPTYGKFCNDSHRLATLQLEAEIHNWRACFTEYVAAQKAYVEALHGWLTKFLVPEVEFCSRGRSSVAAYRATGPPLLMICHNWLSSMENLPGKAVSYALKSFSKDVRALWTQQGEEQQQKRKVDNLAKEVDRRTLALQKTETRFLESKLIEYETNQESEHLHDHLTEKKDQLDIIRKKLNTEKEKHHNCMQETQRMTLSGFQTGFSTVFESLTDFSKASMKMYNDLVNCSESAGKIDNQSHIEGAQGEEIGSR</sequence>
<comment type="caution">
    <text evidence="4">The sequence shown here is derived from an EMBL/GenBank/DDBJ whole genome shotgun (WGS) entry which is preliminary data.</text>
</comment>
<feature type="compositionally biased region" description="Low complexity" evidence="1">
    <location>
        <begin position="105"/>
        <end position="114"/>
    </location>
</feature>
<accession>A0A6A6N917</accession>
<dbReference type="PANTHER" id="PTHR21450:SF17">
    <property type="entry name" value="OS09G0542500 PROTEIN"/>
    <property type="match status" value="1"/>
</dbReference>
<feature type="compositionally biased region" description="Acidic residues" evidence="1">
    <location>
        <begin position="180"/>
        <end position="198"/>
    </location>
</feature>
<dbReference type="InterPro" id="IPR006867">
    <property type="entry name" value="DUF632"/>
</dbReference>
<organism evidence="4 5">
    <name type="scientific">Hevea brasiliensis</name>
    <name type="common">Para rubber tree</name>
    <name type="synonym">Siphonia brasiliensis</name>
    <dbReference type="NCBI Taxonomy" id="3981"/>
    <lineage>
        <taxon>Eukaryota</taxon>
        <taxon>Viridiplantae</taxon>
        <taxon>Streptophyta</taxon>
        <taxon>Embryophyta</taxon>
        <taxon>Tracheophyta</taxon>
        <taxon>Spermatophyta</taxon>
        <taxon>Magnoliopsida</taxon>
        <taxon>eudicotyledons</taxon>
        <taxon>Gunneridae</taxon>
        <taxon>Pentapetalae</taxon>
        <taxon>rosids</taxon>
        <taxon>fabids</taxon>
        <taxon>Malpighiales</taxon>
        <taxon>Euphorbiaceae</taxon>
        <taxon>Crotonoideae</taxon>
        <taxon>Micrandreae</taxon>
        <taxon>Hevea</taxon>
    </lineage>
</organism>
<dbReference type="EMBL" id="JAAGAX010000002">
    <property type="protein sequence ID" value="KAF2322702.1"/>
    <property type="molecule type" value="Genomic_DNA"/>
</dbReference>
<keyword evidence="5" id="KW-1185">Reference proteome</keyword>
<dbReference type="AlphaFoldDB" id="A0A6A6N917"/>
<feature type="domain" description="DUF630" evidence="3">
    <location>
        <begin position="1"/>
        <end position="59"/>
    </location>
</feature>
<evidence type="ECO:0000313" key="4">
    <source>
        <dbReference type="EMBL" id="KAF2322702.1"/>
    </source>
</evidence>